<evidence type="ECO:0000313" key="3">
    <source>
        <dbReference type="EMBL" id="KAI3405814.2"/>
    </source>
</evidence>
<proteinExistence type="predicted"/>
<dbReference type="CDD" id="cd02440">
    <property type="entry name" value="AdoMet_MTases"/>
    <property type="match status" value="1"/>
</dbReference>
<dbReference type="AlphaFoldDB" id="A0AAI9WZ94"/>
<keyword evidence="1" id="KW-1133">Transmembrane helix</keyword>
<dbReference type="Gene3D" id="3.40.50.150">
    <property type="entry name" value="Vaccinia Virus protein VP39"/>
    <property type="match status" value="1"/>
</dbReference>
<sequence length="794" mass="90603">MVDFSFDLYPWDISTLQVFTLVSLICGSVFFAAKVNKTVYSYLVFFWAAFINPLILKKTVKKGGKANQQNNLELFYKTQAHIYDVTRTSLLKGRKECLELAISHLPKKKDIVWFDIGGGTGSNIEYMDKVSSIAKNFKAVYLIDLSPSLCEIARKRIDSHQWTNVHVIIADACDFTVDHKTADLITFSYSLSMIPAFNAAVDNAVSKLDKQGIIAAVDFGIQSNATSLGRINTVGGLVNRNIPWILRNFWRIWFETDHVFLDSSRRNYLEYKFGTLKSFNDYNKRMGKIPYYTWIGCDKSRSSTILNRLNSLATESPYLAPITTPISTQLLKTPISKGHEAALTNLQKNLPFPSMYYQKEVWRVYYDELNPLYEQFKNQYIYAFTWEDPREDNKILKFSSNDTVLAITSAGDNILSYAALPDPPRRIHAVDLNPFQNHLLELKLACFRVLDQEDIWKMFGEGRIDNFRKILINQLASHMSSHAFQYWMDKGPKAFSGKGLYDTGSTRWALRISRMIFKMCGVSNYVTALCTATTIEEQKRIWRDHLKPKMFNPVVGSLLIGNPIFLWKALGVPVNQANMMGPSVLNYVIDTLEPLIERSLIKDDNYFYYLCLTGSYIRTNCPDYLTTKGYKRLTGQRSVSGDIPIDNIRIHTDTLNDVFARLSSKSITIAIIMDHMDWFDPNGKDAINEISAVKKCLANGGRVMLRSASKHPWYIDTFQEMGFDCHPAAVRESGTSIDRTNMYASTWVCTKREIKGESVVVEEGEVSDEEEFIANSTDLNQLDASRRRMSSLKI</sequence>
<keyword evidence="1" id="KW-0812">Transmembrane</keyword>
<organism evidence="3 4">
    <name type="scientific">Candida oxycetoniae</name>
    <dbReference type="NCBI Taxonomy" id="497107"/>
    <lineage>
        <taxon>Eukaryota</taxon>
        <taxon>Fungi</taxon>
        <taxon>Dikarya</taxon>
        <taxon>Ascomycota</taxon>
        <taxon>Saccharomycotina</taxon>
        <taxon>Pichiomycetes</taxon>
        <taxon>Debaryomycetaceae</taxon>
        <taxon>Candida/Lodderomyces clade</taxon>
        <taxon>Candida</taxon>
    </lineage>
</organism>
<evidence type="ECO:0000259" key="2">
    <source>
        <dbReference type="Pfam" id="PF13847"/>
    </source>
</evidence>
<dbReference type="Pfam" id="PF13847">
    <property type="entry name" value="Methyltransf_31"/>
    <property type="match status" value="1"/>
</dbReference>
<accession>A0AAI9WZ94</accession>
<feature type="transmembrane region" description="Helical" evidence="1">
    <location>
        <begin position="12"/>
        <end position="33"/>
    </location>
</feature>
<evidence type="ECO:0000313" key="4">
    <source>
        <dbReference type="Proteomes" id="UP001202479"/>
    </source>
</evidence>
<dbReference type="Pfam" id="PF11899">
    <property type="entry name" value="DUF3419"/>
    <property type="match status" value="1"/>
</dbReference>
<comment type="caution">
    <text evidence="3">The sequence shown here is derived from an EMBL/GenBank/DDBJ whole genome shotgun (WGS) entry which is preliminary data.</text>
</comment>
<name>A0AAI9WZ94_9ASCO</name>
<feature type="transmembrane region" description="Helical" evidence="1">
    <location>
        <begin position="39"/>
        <end position="56"/>
    </location>
</feature>
<reference evidence="3" key="1">
    <citation type="journal article" date="2022" name="DNA Res.">
        <title>Genome analysis of five recently described species of the CUG-Ser clade uncovers Candida theae as a new hybrid lineage with pathogenic potential in the Candida parapsilosis species complex.</title>
        <authorList>
            <person name="Mixao V."/>
            <person name="Del Olmo V."/>
            <person name="Hegedusova E."/>
            <person name="Saus E."/>
            <person name="Pryszcz L."/>
            <person name="Cillingova A."/>
            <person name="Nosek J."/>
            <person name="Gabaldon T."/>
        </authorList>
    </citation>
    <scope>NUCLEOTIDE SEQUENCE</scope>
    <source>
        <strain evidence="3">CBS 10844</strain>
    </source>
</reference>
<dbReference type="InterPro" id="IPR029063">
    <property type="entry name" value="SAM-dependent_MTases_sf"/>
</dbReference>
<dbReference type="GeneID" id="73379038"/>
<dbReference type="PANTHER" id="PTHR47473:SF1">
    <property type="entry name" value="METHYLTRANSFERASE DOMAIN-CONTAINING PROTEIN"/>
    <property type="match status" value="1"/>
</dbReference>
<dbReference type="Proteomes" id="UP001202479">
    <property type="component" value="Unassembled WGS sequence"/>
</dbReference>
<evidence type="ECO:0000256" key="1">
    <source>
        <dbReference type="SAM" id="Phobius"/>
    </source>
</evidence>
<dbReference type="PANTHER" id="PTHR47473">
    <property type="entry name" value="BTA1P"/>
    <property type="match status" value="1"/>
</dbReference>
<dbReference type="EMBL" id="JAHUZD010000027">
    <property type="protein sequence ID" value="KAI3405814.2"/>
    <property type="molecule type" value="Genomic_DNA"/>
</dbReference>
<keyword evidence="4" id="KW-1185">Reference proteome</keyword>
<dbReference type="RefSeq" id="XP_049181559.1">
    <property type="nucleotide sequence ID" value="XM_049322543.1"/>
</dbReference>
<dbReference type="InterPro" id="IPR025714">
    <property type="entry name" value="Methyltranfer_dom"/>
</dbReference>
<gene>
    <name evidence="3" type="ORF">KGF56_001421</name>
</gene>
<keyword evidence="1" id="KW-0472">Membrane</keyword>
<dbReference type="SUPFAM" id="SSF53335">
    <property type="entry name" value="S-adenosyl-L-methionine-dependent methyltransferases"/>
    <property type="match status" value="1"/>
</dbReference>
<dbReference type="InterPro" id="IPR021829">
    <property type="entry name" value="DUF3419"/>
</dbReference>
<protein>
    <recommendedName>
        <fullName evidence="2">Methyltransferase domain-containing protein</fullName>
    </recommendedName>
</protein>
<feature type="domain" description="Methyltransferase" evidence="2">
    <location>
        <begin position="108"/>
        <end position="221"/>
    </location>
</feature>